<dbReference type="InterPro" id="IPR052337">
    <property type="entry name" value="SAT4-like"/>
</dbReference>
<feature type="transmembrane region" description="Helical" evidence="6">
    <location>
        <begin position="109"/>
        <end position="129"/>
    </location>
</feature>
<evidence type="ECO:0000259" key="7">
    <source>
        <dbReference type="Pfam" id="PF20684"/>
    </source>
</evidence>
<evidence type="ECO:0000256" key="3">
    <source>
        <dbReference type="ARBA" id="ARBA00022989"/>
    </source>
</evidence>
<evidence type="ECO:0000313" key="8">
    <source>
        <dbReference type="EMBL" id="KAK0737821.1"/>
    </source>
</evidence>
<keyword evidence="4 6" id="KW-0472">Membrane</keyword>
<accession>A0AA40BPA3</accession>
<keyword evidence="9" id="KW-1185">Reference proteome</keyword>
<keyword evidence="2 6" id="KW-0812">Transmembrane</keyword>
<feature type="transmembrane region" description="Helical" evidence="6">
    <location>
        <begin position="56"/>
        <end position="80"/>
    </location>
</feature>
<comment type="caution">
    <text evidence="8">The sequence shown here is derived from an EMBL/GenBank/DDBJ whole genome shotgun (WGS) entry which is preliminary data.</text>
</comment>
<dbReference type="InterPro" id="IPR049326">
    <property type="entry name" value="Rhodopsin_dom_fungi"/>
</dbReference>
<evidence type="ECO:0000256" key="2">
    <source>
        <dbReference type="ARBA" id="ARBA00022692"/>
    </source>
</evidence>
<evidence type="ECO:0000313" key="9">
    <source>
        <dbReference type="Proteomes" id="UP001172155"/>
    </source>
</evidence>
<dbReference type="Pfam" id="PF20684">
    <property type="entry name" value="Fung_rhodopsin"/>
    <property type="match status" value="1"/>
</dbReference>
<feature type="transmembrane region" description="Helical" evidence="6">
    <location>
        <begin position="190"/>
        <end position="208"/>
    </location>
</feature>
<sequence>MSKPAAAPVDPDTNNGEDRGTKVVVIASIGIALPTLVVAARFYAKRITRAYFGWDDGLILAANAFCIALCAVGIVTVHIAGLGKHATYLEAHHPRVAKNWPTMLVTFELTYFTAVTLPKMSMLCLYLRVFSWGGRMRQATLVLLATVAVTWLAFVITTLLQCHPLSKLWGAREKEPECIQLRLYFNAQTLPGIVLDFLIMGLPLKTIWGLKLPTAKRVALVGIFLVASLGVVASIIRSGIFFAKTQKQFDDWTWAGVDLSFWTIVEASCYIIANCLPHLRPLISHYVHPRVKQIFYRTVDTASIKLTSHRRPSMAPGFPCRGDFMTAPEYVREPLDGADPGWEKRQLDQAVILTGLSAALQEMGSNLEQQPFSHDIAGGRPRTWAGQDPTRIQVTTELTWRSESV</sequence>
<feature type="transmembrane region" description="Helical" evidence="6">
    <location>
        <begin position="141"/>
        <end position="160"/>
    </location>
</feature>
<dbReference type="EMBL" id="JAUKUD010000007">
    <property type="protein sequence ID" value="KAK0737821.1"/>
    <property type="molecule type" value="Genomic_DNA"/>
</dbReference>
<comment type="similarity">
    <text evidence="5">Belongs to the SAT4 family.</text>
</comment>
<dbReference type="GO" id="GO:0016020">
    <property type="term" value="C:membrane"/>
    <property type="evidence" value="ECO:0007669"/>
    <property type="project" value="UniProtKB-SubCell"/>
</dbReference>
<keyword evidence="3 6" id="KW-1133">Transmembrane helix</keyword>
<comment type="subcellular location">
    <subcellularLocation>
        <location evidence="1">Membrane</location>
        <topology evidence="1">Multi-pass membrane protein</topology>
    </subcellularLocation>
</comment>
<evidence type="ECO:0000256" key="1">
    <source>
        <dbReference type="ARBA" id="ARBA00004141"/>
    </source>
</evidence>
<dbReference type="Proteomes" id="UP001172155">
    <property type="component" value="Unassembled WGS sequence"/>
</dbReference>
<feature type="domain" description="Rhodopsin" evidence="7">
    <location>
        <begin position="40"/>
        <end position="284"/>
    </location>
</feature>
<dbReference type="AlphaFoldDB" id="A0AA40BPA3"/>
<gene>
    <name evidence="8" type="ORF">B0T18DRAFT_234995</name>
</gene>
<dbReference type="PANTHER" id="PTHR33048:SF47">
    <property type="entry name" value="INTEGRAL MEMBRANE PROTEIN-RELATED"/>
    <property type="match status" value="1"/>
</dbReference>
<name>A0AA40BPA3_9PEZI</name>
<evidence type="ECO:0000256" key="6">
    <source>
        <dbReference type="SAM" id="Phobius"/>
    </source>
</evidence>
<proteinExistence type="inferred from homology"/>
<evidence type="ECO:0000256" key="4">
    <source>
        <dbReference type="ARBA" id="ARBA00023136"/>
    </source>
</evidence>
<dbReference type="PANTHER" id="PTHR33048">
    <property type="entry name" value="PTH11-LIKE INTEGRAL MEMBRANE PROTEIN (AFU_ORTHOLOGUE AFUA_5G11245)"/>
    <property type="match status" value="1"/>
</dbReference>
<organism evidence="8 9">
    <name type="scientific">Schizothecium vesticola</name>
    <dbReference type="NCBI Taxonomy" id="314040"/>
    <lineage>
        <taxon>Eukaryota</taxon>
        <taxon>Fungi</taxon>
        <taxon>Dikarya</taxon>
        <taxon>Ascomycota</taxon>
        <taxon>Pezizomycotina</taxon>
        <taxon>Sordariomycetes</taxon>
        <taxon>Sordariomycetidae</taxon>
        <taxon>Sordariales</taxon>
        <taxon>Schizotheciaceae</taxon>
        <taxon>Schizothecium</taxon>
    </lineage>
</organism>
<reference evidence="8" key="1">
    <citation type="submission" date="2023-06" db="EMBL/GenBank/DDBJ databases">
        <title>Genome-scale phylogeny and comparative genomics of the fungal order Sordariales.</title>
        <authorList>
            <consortium name="Lawrence Berkeley National Laboratory"/>
            <person name="Hensen N."/>
            <person name="Bonometti L."/>
            <person name="Westerberg I."/>
            <person name="Brannstrom I.O."/>
            <person name="Guillou S."/>
            <person name="Cros-Aarteil S."/>
            <person name="Calhoun S."/>
            <person name="Haridas S."/>
            <person name="Kuo A."/>
            <person name="Mondo S."/>
            <person name="Pangilinan J."/>
            <person name="Riley R."/>
            <person name="LaButti K."/>
            <person name="Andreopoulos B."/>
            <person name="Lipzen A."/>
            <person name="Chen C."/>
            <person name="Yanf M."/>
            <person name="Daum C."/>
            <person name="Ng V."/>
            <person name="Clum A."/>
            <person name="Steindorff A."/>
            <person name="Ohm R."/>
            <person name="Martin F."/>
            <person name="Silar P."/>
            <person name="Natvig D."/>
            <person name="Lalanne C."/>
            <person name="Gautier V."/>
            <person name="Ament-velasquez S.L."/>
            <person name="Kruys A."/>
            <person name="Hutchinson M.I."/>
            <person name="Powell A.J."/>
            <person name="Barry K."/>
            <person name="Miller A.N."/>
            <person name="Grigoriev I.V."/>
            <person name="Debuchy R."/>
            <person name="Gladieux P."/>
            <person name="Thoren M.H."/>
            <person name="Johannesson H."/>
        </authorList>
    </citation>
    <scope>NUCLEOTIDE SEQUENCE</scope>
    <source>
        <strain evidence="8">SMH3187-1</strain>
    </source>
</reference>
<protein>
    <recommendedName>
        <fullName evidence="7">Rhodopsin domain-containing protein</fullName>
    </recommendedName>
</protein>
<feature type="transmembrane region" description="Helical" evidence="6">
    <location>
        <begin position="23"/>
        <end position="44"/>
    </location>
</feature>
<feature type="transmembrane region" description="Helical" evidence="6">
    <location>
        <begin position="220"/>
        <end position="240"/>
    </location>
</feature>
<evidence type="ECO:0000256" key="5">
    <source>
        <dbReference type="ARBA" id="ARBA00038359"/>
    </source>
</evidence>